<dbReference type="EMBL" id="DF841693">
    <property type="protein sequence ID" value="GAT45750.1"/>
    <property type="molecule type" value="Genomic_DNA"/>
</dbReference>
<name>A0ABQ0L4B8_MYCCL</name>
<keyword evidence="2" id="KW-1185">Reference proteome</keyword>
<reference evidence="1" key="1">
    <citation type="submission" date="2014-09" db="EMBL/GenBank/DDBJ databases">
        <title>Genome sequence of the luminous mushroom Mycena chlorophos for searching fungal bioluminescence genes.</title>
        <authorList>
            <person name="Tanaka Y."/>
            <person name="Kasuga D."/>
            <person name="Oba Y."/>
            <person name="Hase S."/>
            <person name="Sato K."/>
            <person name="Oba Y."/>
            <person name="Sakakibara Y."/>
        </authorList>
    </citation>
    <scope>NUCLEOTIDE SEQUENCE</scope>
</reference>
<organism evidence="1 2">
    <name type="scientific">Mycena chlorophos</name>
    <name type="common">Agaric fungus</name>
    <name type="synonym">Agaricus chlorophos</name>
    <dbReference type="NCBI Taxonomy" id="658473"/>
    <lineage>
        <taxon>Eukaryota</taxon>
        <taxon>Fungi</taxon>
        <taxon>Dikarya</taxon>
        <taxon>Basidiomycota</taxon>
        <taxon>Agaricomycotina</taxon>
        <taxon>Agaricomycetes</taxon>
        <taxon>Agaricomycetidae</taxon>
        <taxon>Agaricales</taxon>
        <taxon>Marasmiineae</taxon>
        <taxon>Mycenaceae</taxon>
        <taxon>Mycena</taxon>
    </lineage>
</organism>
<evidence type="ECO:0000313" key="2">
    <source>
        <dbReference type="Proteomes" id="UP000815677"/>
    </source>
</evidence>
<sequence length="116" mass="12394">MTTPASEQLARDRKVSVNPTRSRLAAWTSLAANAGTRAWTADANVSWPLARSEILNNTQLGLRSNKGFACPQASLRPCSCSSSGDPVAERSTNTTLSFLCLLPANYPAPHHASKLL</sequence>
<protein>
    <submittedName>
        <fullName evidence="1">Uncharacterized protein</fullName>
    </submittedName>
</protein>
<dbReference type="Proteomes" id="UP000815677">
    <property type="component" value="Unassembled WGS sequence"/>
</dbReference>
<gene>
    <name evidence="1" type="ORF">MCHLO_03312</name>
</gene>
<proteinExistence type="predicted"/>
<evidence type="ECO:0000313" key="1">
    <source>
        <dbReference type="EMBL" id="GAT45750.1"/>
    </source>
</evidence>
<accession>A0ABQ0L4B8</accession>